<reference evidence="2 3" key="1">
    <citation type="submission" date="2014-04" db="EMBL/GenBank/DDBJ databases">
        <title>Pseudoalteromonas galatheae sp. nov., isolated from a deep-sea polychaete near Canal Concepcion, Chile.</title>
        <authorList>
            <person name="Machado H.R."/>
            <person name="Gram L."/>
            <person name="Vynne N.G."/>
        </authorList>
    </citation>
    <scope>NUCLEOTIDE SEQUENCE [LARGE SCALE GENOMIC DNA]</scope>
    <source>
        <strain evidence="2 3">KMM216</strain>
    </source>
</reference>
<name>A0ABD3Y6N8_9GAMM</name>
<organism evidence="2 3">
    <name type="scientific">Pseudoalteromonas fuliginea</name>
    <dbReference type="NCBI Taxonomy" id="1872678"/>
    <lineage>
        <taxon>Bacteria</taxon>
        <taxon>Pseudomonadati</taxon>
        <taxon>Pseudomonadota</taxon>
        <taxon>Gammaproteobacteria</taxon>
        <taxon>Alteromonadales</taxon>
        <taxon>Pseudoalteromonadaceae</taxon>
        <taxon>Pseudoalteromonas</taxon>
    </lineage>
</organism>
<keyword evidence="1" id="KW-0732">Signal</keyword>
<dbReference type="Proteomes" id="UP000027154">
    <property type="component" value="Unassembled WGS sequence"/>
</dbReference>
<accession>A0ABD3Y6N8</accession>
<evidence type="ECO:0000313" key="2">
    <source>
        <dbReference type="EMBL" id="KDC49725.1"/>
    </source>
</evidence>
<proteinExistence type="predicted"/>
<feature type="chain" id="PRO_5044877909" description="DUF1570 domain-containing protein" evidence="1">
    <location>
        <begin position="24"/>
        <end position="441"/>
    </location>
</feature>
<comment type="caution">
    <text evidence="2">The sequence shown here is derived from an EMBL/GenBank/DDBJ whole genome shotgun (WGS) entry which is preliminary data.</text>
</comment>
<sequence length="441" mass="50298">MKAVHYFSFFACLYFLFQTSAFAKADVNIQINKSVETLSLIYTTGTPAQKIAFVNSPNDSRTKRWKPVNNEFEVVHEKHQEFIQRIDGKAFNHVQLSLTPTYKHLPKSYAPIAPFSDGGVLIHTGRLFACIDLCSDDDNGWKIKIEVEGNAHFIANGKVNYQSENWLGYDDGQYVYIGQQKPIDEPAFLAMIDQGLPEKMKMELSQSLPKTMTFFESHLGENSSSVKPMLFASYSNKKGKDIQGGVLPNQVFIHWDMDNLDEKLKEKNFINRTLWMFAHEASHFYQDSASLVSDKSESWIHEGNAEWLSAIALREFYPEIIELFISKKLNQAKSDCANALTKYSLEDAARKGNYRSYYQCGIIIHSLIDKKTRELSKGKQSIFNVWNDFKEQGKNKGKTGAVGFWAVTEKYISSDMLQGLKNLTTDKLADPENYINQLESL</sequence>
<dbReference type="AlphaFoldDB" id="A0ABD3Y6N8"/>
<protein>
    <recommendedName>
        <fullName evidence="4">DUF1570 domain-containing protein</fullName>
    </recommendedName>
</protein>
<evidence type="ECO:0000256" key="1">
    <source>
        <dbReference type="SAM" id="SignalP"/>
    </source>
</evidence>
<evidence type="ECO:0008006" key="4">
    <source>
        <dbReference type="Google" id="ProtNLM"/>
    </source>
</evidence>
<gene>
    <name evidence="2" type="ORF">DC53_15365</name>
</gene>
<feature type="signal peptide" evidence="1">
    <location>
        <begin position="1"/>
        <end position="23"/>
    </location>
</feature>
<dbReference type="EMBL" id="JJNZ01000057">
    <property type="protein sequence ID" value="KDC49725.1"/>
    <property type="molecule type" value="Genomic_DNA"/>
</dbReference>
<evidence type="ECO:0000313" key="3">
    <source>
        <dbReference type="Proteomes" id="UP000027154"/>
    </source>
</evidence>